<dbReference type="InterPro" id="IPR013783">
    <property type="entry name" value="Ig-like_fold"/>
</dbReference>
<protein>
    <submittedName>
        <fullName evidence="2">Ig-like domain-containing protein</fullName>
    </submittedName>
</protein>
<dbReference type="InterPro" id="IPR008965">
    <property type="entry name" value="CBM2/CBM3_carb-bd_dom_sf"/>
</dbReference>
<dbReference type="NCBIfam" id="NF033510">
    <property type="entry name" value="Ca_tandemer"/>
    <property type="match status" value="2"/>
</dbReference>
<name>A0ABT5ARY8_9CYAN</name>
<keyword evidence="3" id="KW-1185">Reference proteome</keyword>
<evidence type="ECO:0000313" key="3">
    <source>
        <dbReference type="Proteomes" id="UP001212499"/>
    </source>
</evidence>
<dbReference type="Gene3D" id="2.60.40.680">
    <property type="match status" value="1"/>
</dbReference>
<evidence type="ECO:0000313" key="2">
    <source>
        <dbReference type="EMBL" id="MDB9539135.1"/>
    </source>
</evidence>
<dbReference type="Gene3D" id="1.10.1330.10">
    <property type="entry name" value="Dockerin domain"/>
    <property type="match status" value="1"/>
</dbReference>
<reference evidence="2 3" key="1">
    <citation type="submission" date="2023-01" db="EMBL/GenBank/DDBJ databases">
        <title>Genomes from the Australian National Cyanobacteria Reference Collection.</title>
        <authorList>
            <person name="Willis A."/>
            <person name="Lee E.M.F."/>
        </authorList>
    </citation>
    <scope>NUCLEOTIDE SEQUENCE [LARGE SCALE GENOMIC DNA]</scope>
    <source>
        <strain evidence="2 3">CS-1033</strain>
    </source>
</reference>
<dbReference type="EMBL" id="JAQMUH010000070">
    <property type="protein sequence ID" value="MDB9539135.1"/>
    <property type="molecule type" value="Genomic_DNA"/>
</dbReference>
<gene>
    <name evidence="2" type="ORF">PN457_05575</name>
</gene>
<feature type="non-terminal residue" evidence="2">
    <location>
        <position position="1"/>
    </location>
</feature>
<dbReference type="InterPro" id="IPR041498">
    <property type="entry name" value="Big_6"/>
</dbReference>
<evidence type="ECO:0000259" key="1">
    <source>
        <dbReference type="Pfam" id="PF17936"/>
    </source>
</evidence>
<organism evidence="2 3">
    <name type="scientific">Anabaenopsis arnoldii</name>
    <dbReference type="NCBI Taxonomy" id="2152938"/>
    <lineage>
        <taxon>Bacteria</taxon>
        <taxon>Bacillati</taxon>
        <taxon>Cyanobacteriota</taxon>
        <taxon>Cyanophyceae</taxon>
        <taxon>Nostocales</taxon>
        <taxon>Nodulariaceae</taxon>
        <taxon>Anabaenopsis</taxon>
    </lineage>
</organism>
<feature type="domain" description="Bacterial Ig" evidence="1">
    <location>
        <begin position="1"/>
        <end position="69"/>
    </location>
</feature>
<dbReference type="InterPro" id="IPR036439">
    <property type="entry name" value="Dockerin_dom_sf"/>
</dbReference>
<dbReference type="Pfam" id="PF17936">
    <property type="entry name" value="Big_6"/>
    <property type="match status" value="1"/>
</dbReference>
<dbReference type="Gene3D" id="2.60.40.10">
    <property type="entry name" value="Immunoglobulins"/>
    <property type="match status" value="2"/>
</dbReference>
<comment type="caution">
    <text evidence="2">The sequence shown here is derived from an EMBL/GenBank/DDBJ whole genome shotgun (WGS) entry which is preliminary data.</text>
</comment>
<dbReference type="Proteomes" id="UP001212499">
    <property type="component" value="Unassembled WGS sequence"/>
</dbReference>
<proteinExistence type="predicted"/>
<sequence length="492" mass="50734">GTAEPGSSNVTISFGSTELGTAPVDGNGNFTYSLTPANITTIGQGTGKTITATQTDAAGNIGTSPAFTLSVDTIAPAVTITRVGEENDIPVVGTVVVGTAEPGSGDVTIKYGIEEDSEVLATAQVDENGNFTYSLTEKDITIIGNRDKSIIATQTDAAGNIGTFTFPLKGDPSADVFTQTSGGFVLTFDADLNLSVLNLYRGLDVADSPDITLRDGAGNIINGSLIWDETAKTLTFVKTGDILEPGSYTLTLESRPDGLVYTNGELIDVDRDGTPGGQFQLEFTVESQTAPVLSLPDFSRAPGQGVDVPAGDNLIGLPIRISNPNGVDNISFTLQYDPGILNITEANVAPSSGWNFTSNTIDPLTGQAVFTLAGPALSNNTDLIFLTAEVPESATYGNSGLLEIIPGAGLVGDSAVQLVAKFGDTTGNQEYSALDASLIARVSVGLDTGFRAFPVTDPLILGDITGNGELSALDAARVAQRSVGLSVPEIPV</sequence>
<dbReference type="SUPFAM" id="SSF49384">
    <property type="entry name" value="Carbohydrate-binding domain"/>
    <property type="match status" value="1"/>
</dbReference>
<dbReference type="RefSeq" id="WP_271731879.1">
    <property type="nucleotide sequence ID" value="NZ_JANQDP010000070.1"/>
</dbReference>
<accession>A0ABT5ARY8</accession>